<feature type="region of interest" description="Disordered" evidence="1">
    <location>
        <begin position="1"/>
        <end position="50"/>
    </location>
</feature>
<feature type="non-terminal residue" evidence="2">
    <location>
        <position position="1"/>
    </location>
</feature>
<dbReference type="HOGENOM" id="CLU_3130152_0_0_1"/>
<feature type="compositionally biased region" description="Basic and acidic residues" evidence="1">
    <location>
        <begin position="1"/>
        <end position="39"/>
    </location>
</feature>
<keyword evidence="4" id="KW-1185">Reference proteome</keyword>
<dbReference type="EMBL" id="DS231825">
    <property type="protein sequence ID" value="EDS28175.1"/>
    <property type="molecule type" value="Genomic_DNA"/>
</dbReference>
<reference evidence="3" key="2">
    <citation type="submission" date="2021-02" db="UniProtKB">
        <authorList>
            <consortium name="EnsemblMetazoa"/>
        </authorList>
    </citation>
    <scope>IDENTIFICATION</scope>
    <source>
        <strain evidence="3">JHB</strain>
    </source>
</reference>
<dbReference type="Proteomes" id="UP000002320">
    <property type="component" value="Unassembled WGS sequence"/>
</dbReference>
<proteinExistence type="predicted"/>
<evidence type="ECO:0000256" key="1">
    <source>
        <dbReference type="SAM" id="MobiDB-lite"/>
    </source>
</evidence>
<evidence type="ECO:0000313" key="4">
    <source>
        <dbReference type="Proteomes" id="UP000002320"/>
    </source>
</evidence>
<dbReference type="AlphaFoldDB" id="B0W247"/>
<organism>
    <name type="scientific">Culex quinquefasciatus</name>
    <name type="common">Southern house mosquito</name>
    <name type="synonym">Culex pungens</name>
    <dbReference type="NCBI Taxonomy" id="7176"/>
    <lineage>
        <taxon>Eukaryota</taxon>
        <taxon>Metazoa</taxon>
        <taxon>Ecdysozoa</taxon>
        <taxon>Arthropoda</taxon>
        <taxon>Hexapoda</taxon>
        <taxon>Insecta</taxon>
        <taxon>Pterygota</taxon>
        <taxon>Neoptera</taxon>
        <taxon>Endopterygota</taxon>
        <taxon>Diptera</taxon>
        <taxon>Nematocera</taxon>
        <taxon>Culicoidea</taxon>
        <taxon>Culicidae</taxon>
        <taxon>Culicinae</taxon>
        <taxon>Culicini</taxon>
        <taxon>Culex</taxon>
        <taxon>Culex</taxon>
    </lineage>
</organism>
<evidence type="ECO:0000313" key="2">
    <source>
        <dbReference type="EMBL" id="EDS28175.1"/>
    </source>
</evidence>
<dbReference type="InParanoid" id="B0W247"/>
<protein>
    <submittedName>
        <fullName evidence="2 3">Uncharacterized protein</fullName>
    </submittedName>
</protein>
<name>B0W247_CULQU</name>
<evidence type="ECO:0000313" key="3">
    <source>
        <dbReference type="EnsemblMetazoa" id="CPIJ001141-PA"/>
    </source>
</evidence>
<sequence length="50" mass="6051">KNNVEENERVKIERGGEVRSRQKEEKRVYDRAKEEETNKVKKTKGIYSQR</sequence>
<dbReference type="KEGG" id="cqu:CpipJ_CPIJ001141"/>
<gene>
    <name evidence="3" type="primary">6032158</name>
    <name evidence="2" type="ORF">CpipJ_CPIJ001141</name>
</gene>
<reference evidence="2" key="1">
    <citation type="submission" date="2007-03" db="EMBL/GenBank/DDBJ databases">
        <title>Annotation of Culex pipiens quinquefasciatus.</title>
        <authorList>
            <consortium name="The Broad Institute Genome Sequencing Platform"/>
            <person name="Atkinson P.W."/>
            <person name="Hemingway J."/>
            <person name="Christensen B.M."/>
            <person name="Higgs S."/>
            <person name="Kodira C."/>
            <person name="Hannick L."/>
            <person name="Megy K."/>
            <person name="O'Leary S."/>
            <person name="Pearson M."/>
            <person name="Haas B.J."/>
            <person name="Mauceli E."/>
            <person name="Wortman J.R."/>
            <person name="Lee N.H."/>
            <person name="Guigo R."/>
            <person name="Stanke M."/>
            <person name="Alvarado L."/>
            <person name="Amedeo P."/>
            <person name="Antoine C.H."/>
            <person name="Arensburger P."/>
            <person name="Bidwell S.L."/>
            <person name="Crawford M."/>
            <person name="Camaro F."/>
            <person name="Devon K."/>
            <person name="Engels R."/>
            <person name="Hammond M."/>
            <person name="Howarth C."/>
            <person name="Koehrsen M."/>
            <person name="Lawson D."/>
            <person name="Montgomery P."/>
            <person name="Nene V."/>
            <person name="Nusbaum C."/>
            <person name="Puiu D."/>
            <person name="Romero-Severson J."/>
            <person name="Severson D.W."/>
            <person name="Shumway M."/>
            <person name="Sisk P."/>
            <person name="Stolte C."/>
            <person name="Zeng Q."/>
            <person name="Eisenstadt E."/>
            <person name="Fraser-Liggett C."/>
            <person name="Strausberg R."/>
            <person name="Galagan J."/>
            <person name="Birren B."/>
            <person name="Collins F.H."/>
        </authorList>
    </citation>
    <scope>NUCLEOTIDE SEQUENCE [LARGE SCALE GENOMIC DNA]</scope>
    <source>
        <strain evidence="2">JHB</strain>
    </source>
</reference>
<accession>B0W247</accession>
<dbReference type="EnsemblMetazoa" id="CPIJ001141-RA">
    <property type="protein sequence ID" value="CPIJ001141-PA"/>
    <property type="gene ID" value="CPIJ001141"/>
</dbReference>
<dbReference type="VEuPathDB" id="VectorBase:CPIJ001141"/>